<evidence type="ECO:0000259" key="2">
    <source>
        <dbReference type="PROSITE" id="PS50943"/>
    </source>
</evidence>
<dbReference type="SUPFAM" id="SSF47413">
    <property type="entry name" value="lambda repressor-like DNA-binding domains"/>
    <property type="match status" value="1"/>
</dbReference>
<dbReference type="SMART" id="SM00530">
    <property type="entry name" value="HTH_XRE"/>
    <property type="match status" value="1"/>
</dbReference>
<evidence type="ECO:0000313" key="3">
    <source>
        <dbReference type="EMBL" id="KKB43318.1"/>
    </source>
</evidence>
<dbReference type="PANTHER" id="PTHR46558">
    <property type="entry name" value="TRACRIPTIONAL REGULATORY PROTEIN-RELATED-RELATED"/>
    <property type="match status" value="1"/>
</dbReference>
<dbReference type="GO" id="GO:0003677">
    <property type="term" value="F:DNA binding"/>
    <property type="evidence" value="ECO:0007669"/>
    <property type="project" value="UniProtKB-KW"/>
</dbReference>
<accession>A0A0F5ICY0</accession>
<comment type="caution">
    <text evidence="3">The sequence shown here is derived from an EMBL/GenBank/DDBJ whole genome shotgun (WGS) entry which is preliminary data.</text>
</comment>
<accession>A0A0F5HW69</accession>
<sequence>MKNIIRTKRIEWKMTQEELSKKLNVSRQTIISLEKGKYHPSLVLAHKLAQVFNCQIEDLFIFEGEENIDGSCD</sequence>
<dbReference type="Proteomes" id="UP000031563">
    <property type="component" value="Unassembled WGS sequence"/>
</dbReference>
<dbReference type="CDD" id="cd00093">
    <property type="entry name" value="HTH_XRE"/>
    <property type="match status" value="1"/>
</dbReference>
<feature type="domain" description="HTH cro/C1-type" evidence="2">
    <location>
        <begin position="5"/>
        <end position="59"/>
    </location>
</feature>
<dbReference type="InterPro" id="IPR001387">
    <property type="entry name" value="Cro/C1-type_HTH"/>
</dbReference>
<dbReference type="EMBL" id="JWIR02000003">
    <property type="protein sequence ID" value="KKB43318.1"/>
    <property type="molecule type" value="Genomic_DNA"/>
</dbReference>
<dbReference type="STRING" id="1221996.QY95_01563"/>
<dbReference type="Pfam" id="PF01381">
    <property type="entry name" value="HTH_3"/>
    <property type="match status" value="1"/>
</dbReference>
<proteinExistence type="predicted"/>
<evidence type="ECO:0000256" key="1">
    <source>
        <dbReference type="ARBA" id="ARBA00023125"/>
    </source>
</evidence>
<reference evidence="3" key="1">
    <citation type="submission" date="2015-02" db="EMBL/GenBank/DDBJ databases">
        <title>Genome Assembly of Bacillaceae bacterium MTCC 8252.</title>
        <authorList>
            <person name="Verma A."/>
            <person name="Khatri I."/>
            <person name="Mual P."/>
            <person name="Subramanian S."/>
            <person name="Krishnamurthi S."/>
        </authorList>
    </citation>
    <scope>NUCLEOTIDE SEQUENCE [LARGE SCALE GENOMIC DNA]</scope>
    <source>
        <strain evidence="3">MTCC 8252</strain>
    </source>
</reference>
<dbReference type="Gene3D" id="1.10.260.40">
    <property type="entry name" value="lambda repressor-like DNA-binding domains"/>
    <property type="match status" value="1"/>
</dbReference>
<dbReference type="InterPro" id="IPR010982">
    <property type="entry name" value="Lambda_DNA-bd_dom_sf"/>
</dbReference>
<gene>
    <name evidence="3" type="ORF">QY95_01563</name>
</gene>
<dbReference type="PANTHER" id="PTHR46558:SF4">
    <property type="entry name" value="DNA-BIDING PHAGE PROTEIN"/>
    <property type="match status" value="1"/>
</dbReference>
<name>A0A0F5ICY0_BACTR</name>
<keyword evidence="1" id="KW-0238">DNA-binding</keyword>
<dbReference type="PROSITE" id="PS50943">
    <property type="entry name" value="HTH_CROC1"/>
    <property type="match status" value="1"/>
</dbReference>
<protein>
    <submittedName>
        <fullName evidence="3">HTH-type transcriptional regulator</fullName>
    </submittedName>
</protein>
<organism evidence="3 4">
    <name type="scientific">Bacillus thermotolerans</name>
    <name type="common">Quasibacillus thermotolerans</name>
    <dbReference type="NCBI Taxonomy" id="1221996"/>
    <lineage>
        <taxon>Bacteria</taxon>
        <taxon>Bacillati</taxon>
        <taxon>Bacillota</taxon>
        <taxon>Bacilli</taxon>
        <taxon>Bacillales</taxon>
        <taxon>Bacillaceae</taxon>
        <taxon>Bacillus</taxon>
    </lineage>
</organism>
<evidence type="ECO:0000313" key="4">
    <source>
        <dbReference type="Proteomes" id="UP000031563"/>
    </source>
</evidence>
<dbReference type="OrthoDB" id="6386941at2"/>
<keyword evidence="4" id="KW-1185">Reference proteome</keyword>
<dbReference type="RefSeq" id="WP_039234281.1">
    <property type="nucleotide sequence ID" value="NZ_JWIQ02000062.1"/>
</dbReference>
<dbReference type="AlphaFoldDB" id="A0A0F5ICY0"/>